<reference evidence="4" key="2">
    <citation type="submission" date="2025-08" db="UniProtKB">
        <authorList>
            <consortium name="RefSeq"/>
        </authorList>
    </citation>
    <scope>IDENTIFICATION</scope>
    <source>
        <tissue evidence="4">Leaf</tissue>
    </source>
</reference>
<sequence>MKRKDDEKDRSCSSRSKLDPIPPDLKMATVNRLPDKEEDDDDEEKDTNPSKLELDSLPHDLKMAILTRMSAKSLMKLRCVSKMWSSIIRSRGFIDSFFSNSSKQSRFIVALSNGVFTNPEEKLTFFFSFSHDEGEEHKSSSSSLVPSFEMAIPTTFSFYRQFLASFHGILAVELDSLMIMCNPSMEQVVKLPGDPIASFVGYDPIDDQFKALSCCATSWNDYDGHLDHKVLTVGSGQGWRPIKGTPLPYRESLANVCINGFLYYAAFFTQTTGAAFVRFDVRSEELSFIRAPSVVLPRGNETVFLEYKGKLASIVRLPYGRFPSFDLWILEDAEKPEWSKQTCAFPSSVWDDIECGEISFPGTNKAGEIIVAPTKLSRHVRPFYIFYYNVQTQNIRRVRLLGIGDSDEFRRSYGFNPKLEDYFVRIAHQHVESLGFLRV</sequence>
<dbReference type="NCBIfam" id="TIGR01640">
    <property type="entry name" value="F_box_assoc_1"/>
    <property type="match status" value="1"/>
</dbReference>
<dbReference type="Pfam" id="PF00646">
    <property type="entry name" value="F-box"/>
    <property type="match status" value="1"/>
</dbReference>
<proteinExistence type="predicted"/>
<dbReference type="SMART" id="SM00256">
    <property type="entry name" value="FBOX"/>
    <property type="match status" value="1"/>
</dbReference>
<dbReference type="InterPro" id="IPR013187">
    <property type="entry name" value="F-box-assoc_dom_typ3"/>
</dbReference>
<protein>
    <submittedName>
        <fullName evidence="4">F-box protein At1g32660</fullName>
    </submittedName>
</protein>
<feature type="domain" description="F-box" evidence="2">
    <location>
        <begin position="51"/>
        <end position="101"/>
    </location>
</feature>
<feature type="compositionally biased region" description="Basic and acidic residues" evidence="1">
    <location>
        <begin position="1"/>
        <end position="18"/>
    </location>
</feature>
<dbReference type="Proteomes" id="UP000694864">
    <property type="component" value="Chromosome 3"/>
</dbReference>
<dbReference type="InterPro" id="IPR017451">
    <property type="entry name" value="F-box-assoc_interact_dom"/>
</dbReference>
<evidence type="ECO:0000313" key="4">
    <source>
        <dbReference type="RefSeq" id="XP_019099460.1"/>
    </source>
</evidence>
<organism evidence="3 4">
    <name type="scientific">Camelina sativa</name>
    <name type="common">False flax</name>
    <name type="synonym">Myagrum sativum</name>
    <dbReference type="NCBI Taxonomy" id="90675"/>
    <lineage>
        <taxon>Eukaryota</taxon>
        <taxon>Viridiplantae</taxon>
        <taxon>Streptophyta</taxon>
        <taxon>Embryophyta</taxon>
        <taxon>Tracheophyta</taxon>
        <taxon>Spermatophyta</taxon>
        <taxon>Magnoliopsida</taxon>
        <taxon>eudicotyledons</taxon>
        <taxon>Gunneridae</taxon>
        <taxon>Pentapetalae</taxon>
        <taxon>rosids</taxon>
        <taxon>malvids</taxon>
        <taxon>Brassicales</taxon>
        <taxon>Brassicaceae</taxon>
        <taxon>Camelineae</taxon>
        <taxon>Camelina</taxon>
    </lineage>
</organism>
<dbReference type="PANTHER" id="PTHR31111">
    <property type="entry name" value="BNAA05G37150D PROTEIN-RELATED"/>
    <property type="match status" value="1"/>
</dbReference>
<dbReference type="RefSeq" id="XP_019099460.1">
    <property type="nucleotide sequence ID" value="XM_019243915.1"/>
</dbReference>
<dbReference type="InterPro" id="IPR001810">
    <property type="entry name" value="F-box_dom"/>
</dbReference>
<evidence type="ECO:0000256" key="1">
    <source>
        <dbReference type="SAM" id="MobiDB-lite"/>
    </source>
</evidence>
<dbReference type="GeneID" id="104777906"/>
<dbReference type="Pfam" id="PF08268">
    <property type="entry name" value="FBA_3"/>
    <property type="match status" value="1"/>
</dbReference>
<keyword evidence="3" id="KW-1185">Reference proteome</keyword>
<evidence type="ECO:0000259" key="2">
    <source>
        <dbReference type="PROSITE" id="PS50181"/>
    </source>
</evidence>
<accession>A0ABM1RKC2</accession>
<name>A0ABM1RKC2_CAMSA</name>
<gene>
    <name evidence="4" type="primary">LOC104777906</name>
</gene>
<dbReference type="PROSITE" id="PS50181">
    <property type="entry name" value="FBOX"/>
    <property type="match status" value="1"/>
</dbReference>
<feature type="region of interest" description="Disordered" evidence="1">
    <location>
        <begin position="1"/>
        <end position="54"/>
    </location>
</feature>
<feature type="compositionally biased region" description="Acidic residues" evidence="1">
    <location>
        <begin position="36"/>
        <end position="45"/>
    </location>
</feature>
<reference evidence="3" key="1">
    <citation type="journal article" date="2014" name="Nat. Commun.">
        <title>The emerging biofuel crop Camelina sativa retains a highly undifferentiated hexaploid genome structure.</title>
        <authorList>
            <person name="Kagale S."/>
            <person name="Koh C."/>
            <person name="Nixon J."/>
            <person name="Bollina V."/>
            <person name="Clarke W.E."/>
            <person name="Tuteja R."/>
            <person name="Spillane C."/>
            <person name="Robinson S.J."/>
            <person name="Links M.G."/>
            <person name="Clarke C."/>
            <person name="Higgins E.E."/>
            <person name="Huebert T."/>
            <person name="Sharpe A.G."/>
            <person name="Parkin I.A."/>
        </authorList>
    </citation>
    <scope>NUCLEOTIDE SEQUENCE [LARGE SCALE GENOMIC DNA]</scope>
    <source>
        <strain evidence="3">cv. DH55</strain>
    </source>
</reference>
<dbReference type="PANTHER" id="PTHR31111:SF111">
    <property type="entry name" value="F-BOX DOMAIN-CONTAINING PROTEIN"/>
    <property type="match status" value="1"/>
</dbReference>
<dbReference type="InterPro" id="IPR036047">
    <property type="entry name" value="F-box-like_dom_sf"/>
</dbReference>
<dbReference type="SUPFAM" id="SSF81383">
    <property type="entry name" value="F-box domain"/>
    <property type="match status" value="1"/>
</dbReference>
<evidence type="ECO:0000313" key="3">
    <source>
        <dbReference type="Proteomes" id="UP000694864"/>
    </source>
</evidence>